<dbReference type="InterPro" id="IPR035595">
    <property type="entry name" value="UDP_glycos_trans_CS"/>
</dbReference>
<keyword evidence="13" id="KW-0732">Signal</keyword>
<dbReference type="InterPro" id="IPR050271">
    <property type="entry name" value="UDP-glycosyltransferase"/>
</dbReference>
<reference evidence="14" key="2">
    <citation type="submission" date="2014-07" db="EMBL/GenBank/DDBJ databases">
        <authorList>
            <person name="Hull J."/>
        </authorList>
    </citation>
    <scope>NUCLEOTIDE SEQUENCE</scope>
</reference>
<evidence type="ECO:0000256" key="5">
    <source>
        <dbReference type="ARBA" id="ARBA00022692"/>
    </source>
</evidence>
<keyword evidence="5 12" id="KW-0812">Transmembrane</keyword>
<keyword evidence="8 12" id="KW-0472">Membrane</keyword>
<keyword evidence="6" id="KW-0256">Endoplasmic reticulum</keyword>
<name>A0A0A9Z7Q9_LYGHE</name>
<comment type="similarity">
    <text evidence="2 11">Belongs to the UDP-glycosyltransferase family.</text>
</comment>
<evidence type="ECO:0000256" key="4">
    <source>
        <dbReference type="ARBA" id="ARBA00022679"/>
    </source>
</evidence>
<dbReference type="CDD" id="cd03784">
    <property type="entry name" value="GT1_Gtf-like"/>
    <property type="match status" value="1"/>
</dbReference>
<evidence type="ECO:0000256" key="11">
    <source>
        <dbReference type="RuleBase" id="RU003718"/>
    </source>
</evidence>
<dbReference type="InterPro" id="IPR002213">
    <property type="entry name" value="UDP_glucos_trans"/>
</dbReference>
<dbReference type="PANTHER" id="PTHR48043:SF159">
    <property type="entry name" value="EG:EG0003.4 PROTEIN-RELATED"/>
    <property type="match status" value="1"/>
</dbReference>
<protein>
    <submittedName>
        <fullName evidence="14">UDP-glucuronosyltransferase 1-5</fullName>
    </submittedName>
</protein>
<gene>
    <name evidence="14" type="primary">Ugt1_1</name>
    <name evidence="14" type="ORF">CM83_63550</name>
</gene>
<evidence type="ECO:0000256" key="12">
    <source>
        <dbReference type="SAM" id="Phobius"/>
    </source>
</evidence>
<evidence type="ECO:0000256" key="2">
    <source>
        <dbReference type="ARBA" id="ARBA00009995"/>
    </source>
</evidence>
<evidence type="ECO:0000256" key="3">
    <source>
        <dbReference type="ARBA" id="ARBA00022676"/>
    </source>
</evidence>
<evidence type="ECO:0000256" key="13">
    <source>
        <dbReference type="SAM" id="SignalP"/>
    </source>
</evidence>
<dbReference type="AlphaFoldDB" id="A0A0A9Z7Q9"/>
<dbReference type="Pfam" id="PF00201">
    <property type="entry name" value="UDPGT"/>
    <property type="match status" value="1"/>
</dbReference>
<dbReference type="FunFam" id="3.40.50.2000:FF:000050">
    <property type="entry name" value="UDP-glucuronosyltransferase"/>
    <property type="match status" value="1"/>
</dbReference>
<dbReference type="EMBL" id="GBHO01004211">
    <property type="protein sequence ID" value="JAG39393.1"/>
    <property type="molecule type" value="Transcribed_RNA"/>
</dbReference>
<evidence type="ECO:0000256" key="8">
    <source>
        <dbReference type="ARBA" id="ARBA00023136"/>
    </source>
</evidence>
<dbReference type="PROSITE" id="PS00375">
    <property type="entry name" value="UDPGT"/>
    <property type="match status" value="1"/>
</dbReference>
<evidence type="ECO:0000256" key="7">
    <source>
        <dbReference type="ARBA" id="ARBA00022989"/>
    </source>
</evidence>
<sequence length="544" mass="62000">MRMLSWTLLVACLTGLSSGARILAFFPFAATSHHILFEPLTRSLCERGHHVTYLSPNQFKGDVPNLEKIPFQDFWPPIQKTLFEKQENSSRTPYSTTSDLYDAMLELIDASLRVQEVKDVLQSNRQYDAVLTESWFGQESTSVFAHRFNALHIVISTFGGSAWVNEMSGLPDNPSYMYDLRYFKAEHPANFFDRLYSLYITAQMVFVPYWFTMTKAQSLVDELVRYPGWENRPRLTMMASDAALVLRNTHFTTGYPSPTAPHVKDVGGLNVDFDLDKKAQLLDTPKYLKYKAFMDGSNDGFVYFSLGSIVKPDMMLPPGIFEKLYGAFSKLKINVLMRWSGTAKPKTPSPNILLYNEFLPQMEILAHKNIKAFMTHGGLLSICEAINFGVPLVGMPVFGDQPMNVKRAVNHGYGISLSITNPHITESLITTTLSKVLKNLSYKAEAMKRSELFRDRMMRPVEESVYWIEYVLKHGKVLQPASSLMPFYQVYLLDVIATTVVAFLLGLYVIKKSLCWTCSLMWGNKQKTQRQQKNQSTKKKSKKE</sequence>
<evidence type="ECO:0000256" key="10">
    <source>
        <dbReference type="ARBA" id="ARBA00046288"/>
    </source>
</evidence>
<feature type="chain" id="PRO_5002055311" evidence="13">
    <location>
        <begin position="20"/>
        <end position="544"/>
    </location>
</feature>
<organism evidence="14">
    <name type="scientific">Lygus hesperus</name>
    <name type="common">Western plant bug</name>
    <dbReference type="NCBI Taxonomy" id="30085"/>
    <lineage>
        <taxon>Eukaryota</taxon>
        <taxon>Metazoa</taxon>
        <taxon>Ecdysozoa</taxon>
        <taxon>Arthropoda</taxon>
        <taxon>Hexapoda</taxon>
        <taxon>Insecta</taxon>
        <taxon>Pterygota</taxon>
        <taxon>Neoptera</taxon>
        <taxon>Paraneoptera</taxon>
        <taxon>Hemiptera</taxon>
        <taxon>Heteroptera</taxon>
        <taxon>Panheteroptera</taxon>
        <taxon>Cimicomorpha</taxon>
        <taxon>Miridae</taxon>
        <taxon>Mirini</taxon>
        <taxon>Lygus</taxon>
    </lineage>
</organism>
<keyword evidence="3 11" id="KW-0328">Glycosyltransferase</keyword>
<keyword evidence="9" id="KW-0325">Glycoprotein</keyword>
<evidence type="ECO:0000313" key="14">
    <source>
        <dbReference type="EMBL" id="JAG39393.1"/>
    </source>
</evidence>
<dbReference type="GO" id="GO:0008194">
    <property type="term" value="F:UDP-glycosyltransferase activity"/>
    <property type="evidence" value="ECO:0007669"/>
    <property type="project" value="InterPro"/>
</dbReference>
<dbReference type="Gene3D" id="3.40.50.2000">
    <property type="entry name" value="Glycogen Phosphorylase B"/>
    <property type="match status" value="2"/>
</dbReference>
<dbReference type="GO" id="GO:0005783">
    <property type="term" value="C:endoplasmic reticulum"/>
    <property type="evidence" value="ECO:0007669"/>
    <property type="project" value="UniProtKB-SubCell"/>
</dbReference>
<accession>A0A0A9Z7Q9</accession>
<evidence type="ECO:0000256" key="1">
    <source>
        <dbReference type="ARBA" id="ARBA00004240"/>
    </source>
</evidence>
<proteinExistence type="inferred from homology"/>
<feature type="signal peptide" evidence="13">
    <location>
        <begin position="1"/>
        <end position="19"/>
    </location>
</feature>
<reference evidence="14" key="1">
    <citation type="journal article" date="2014" name="PLoS ONE">
        <title>Transcriptome-Based Identification of ABC Transporters in the Western Tarnished Plant Bug Lygus hesperus.</title>
        <authorList>
            <person name="Hull J.J."/>
            <person name="Chaney K."/>
            <person name="Geib S.M."/>
            <person name="Fabrick J.A."/>
            <person name="Brent C.S."/>
            <person name="Walsh D."/>
            <person name="Lavine L.C."/>
        </authorList>
    </citation>
    <scope>NUCLEOTIDE SEQUENCE</scope>
</reference>
<evidence type="ECO:0000256" key="6">
    <source>
        <dbReference type="ARBA" id="ARBA00022824"/>
    </source>
</evidence>
<feature type="transmembrane region" description="Helical" evidence="12">
    <location>
        <begin position="488"/>
        <end position="510"/>
    </location>
</feature>
<evidence type="ECO:0000256" key="9">
    <source>
        <dbReference type="ARBA" id="ARBA00023180"/>
    </source>
</evidence>
<keyword evidence="4 11" id="KW-0808">Transferase</keyword>
<dbReference type="SUPFAM" id="SSF53756">
    <property type="entry name" value="UDP-Glycosyltransferase/glycogen phosphorylase"/>
    <property type="match status" value="1"/>
</dbReference>
<keyword evidence="7 12" id="KW-1133">Transmembrane helix</keyword>
<dbReference type="PANTHER" id="PTHR48043">
    <property type="entry name" value="EG:EG0003.4 PROTEIN-RELATED"/>
    <property type="match status" value="1"/>
</dbReference>
<comment type="subcellular location">
    <subcellularLocation>
        <location evidence="10">Endomembrane system</location>
        <topology evidence="10">Single-pass type I membrane protein</topology>
    </subcellularLocation>
    <subcellularLocation>
        <location evidence="1">Endoplasmic reticulum</location>
    </subcellularLocation>
</comment>